<evidence type="ECO:0000256" key="6">
    <source>
        <dbReference type="ARBA" id="ARBA00022692"/>
    </source>
</evidence>
<evidence type="ECO:0000256" key="1">
    <source>
        <dbReference type="ARBA" id="ARBA00004141"/>
    </source>
</evidence>
<dbReference type="AlphaFoldDB" id="A0A327X1R0"/>
<keyword evidence="9 17" id="KW-0249">Electron transport</keyword>
<dbReference type="InterPro" id="IPR036257">
    <property type="entry name" value="Cyt_c_oxidase_su2_TM_sf"/>
</dbReference>
<evidence type="ECO:0000256" key="18">
    <source>
        <dbReference type="RuleBase" id="RU004024"/>
    </source>
</evidence>
<dbReference type="Pfam" id="PF00116">
    <property type="entry name" value="COX2"/>
    <property type="match status" value="1"/>
</dbReference>
<evidence type="ECO:0000256" key="19">
    <source>
        <dbReference type="SAM" id="Phobius"/>
    </source>
</evidence>
<keyword evidence="20" id="KW-0732">Signal</keyword>
<dbReference type="Gene3D" id="1.10.760.10">
    <property type="entry name" value="Cytochrome c-like domain"/>
    <property type="match status" value="1"/>
</dbReference>
<dbReference type="EMBL" id="QLMD01000003">
    <property type="protein sequence ID" value="RAJ99148.1"/>
    <property type="molecule type" value="Genomic_DNA"/>
</dbReference>
<dbReference type="PROSITE" id="PS50999">
    <property type="entry name" value="COX2_TM"/>
    <property type="match status" value="1"/>
</dbReference>
<keyword evidence="13 19" id="KW-0472">Membrane</keyword>
<dbReference type="SUPFAM" id="SSF46626">
    <property type="entry name" value="Cytochrome c"/>
    <property type="match status" value="1"/>
</dbReference>
<dbReference type="InterPro" id="IPR036909">
    <property type="entry name" value="Cyt_c-like_dom_sf"/>
</dbReference>
<dbReference type="InterPro" id="IPR014222">
    <property type="entry name" value="Cyt_c_oxidase_su2"/>
</dbReference>
<evidence type="ECO:0000256" key="17">
    <source>
        <dbReference type="RuleBase" id="RU000456"/>
    </source>
</evidence>
<dbReference type="InterPro" id="IPR002429">
    <property type="entry name" value="CcO_II-like_C"/>
</dbReference>
<comment type="cofactor">
    <cofactor evidence="18">
        <name>Cu cation</name>
        <dbReference type="ChEBI" id="CHEBI:23378"/>
    </cofactor>
    <text evidence="18">Binds a copper A center.</text>
</comment>
<evidence type="ECO:0000256" key="14">
    <source>
        <dbReference type="ARBA" id="ARBA00024688"/>
    </source>
</evidence>
<gene>
    <name evidence="24" type="ORF">B0I24_103142</name>
</gene>
<evidence type="ECO:0000259" key="23">
    <source>
        <dbReference type="PROSITE" id="PS51007"/>
    </source>
</evidence>
<evidence type="ECO:0000256" key="20">
    <source>
        <dbReference type="SAM" id="SignalP"/>
    </source>
</evidence>
<dbReference type="Pfam" id="PF13442">
    <property type="entry name" value="Cytochrome_CBB3"/>
    <property type="match status" value="1"/>
</dbReference>
<dbReference type="Proteomes" id="UP000249203">
    <property type="component" value="Unassembled WGS sequence"/>
</dbReference>
<keyword evidence="6 17" id="KW-0812">Transmembrane</keyword>
<comment type="caution">
    <text evidence="24">The sequence shown here is derived from an EMBL/GenBank/DDBJ whole genome shotgun (WGS) entry which is preliminary data.</text>
</comment>
<evidence type="ECO:0000256" key="9">
    <source>
        <dbReference type="ARBA" id="ARBA00022982"/>
    </source>
</evidence>
<comment type="subcellular location">
    <subcellularLocation>
        <location evidence="17">Cell membrane</location>
        <topology evidence="17">Multi-pass membrane protein</topology>
    </subcellularLocation>
    <subcellularLocation>
        <location evidence="1">Membrane</location>
        <topology evidence="1">Multi-pass membrane protein</topology>
    </subcellularLocation>
</comment>
<evidence type="ECO:0000313" key="24">
    <source>
        <dbReference type="EMBL" id="RAJ99148.1"/>
    </source>
</evidence>
<dbReference type="GO" id="GO:0020037">
    <property type="term" value="F:heme binding"/>
    <property type="evidence" value="ECO:0007669"/>
    <property type="project" value="InterPro"/>
</dbReference>
<name>A0A327X1R0_9GAMM</name>
<dbReference type="GO" id="GO:0005507">
    <property type="term" value="F:copper ion binding"/>
    <property type="evidence" value="ECO:0007669"/>
    <property type="project" value="InterPro"/>
</dbReference>
<proteinExistence type="inferred from homology"/>
<feature type="domain" description="Cytochrome c" evidence="23">
    <location>
        <begin position="278"/>
        <end position="360"/>
    </location>
</feature>
<keyword evidence="11 16" id="KW-0408">Iron</keyword>
<feature type="signal peptide" evidence="20">
    <location>
        <begin position="1"/>
        <end position="22"/>
    </location>
</feature>
<dbReference type="PROSITE" id="PS50857">
    <property type="entry name" value="COX2_CUA"/>
    <property type="match status" value="1"/>
</dbReference>
<dbReference type="InterPro" id="IPR011759">
    <property type="entry name" value="Cyt_c_oxidase_su2_TM_dom"/>
</dbReference>
<dbReference type="Pfam" id="PF02790">
    <property type="entry name" value="COX2_TM"/>
    <property type="match status" value="1"/>
</dbReference>
<dbReference type="SUPFAM" id="SSF49503">
    <property type="entry name" value="Cupredoxins"/>
    <property type="match status" value="1"/>
</dbReference>
<dbReference type="GO" id="GO:0004129">
    <property type="term" value="F:cytochrome-c oxidase activity"/>
    <property type="evidence" value="ECO:0007669"/>
    <property type="project" value="UniProtKB-EC"/>
</dbReference>
<dbReference type="SUPFAM" id="SSF81464">
    <property type="entry name" value="Cytochrome c oxidase subunit II-like, transmembrane region"/>
    <property type="match status" value="1"/>
</dbReference>
<dbReference type="InterPro" id="IPR008972">
    <property type="entry name" value="Cupredoxin"/>
</dbReference>
<sequence>MKASLYRVLCAALVLMTPAAYAQTLQLNLTRGVTDVSQSVYSLHMYAFYVCAVIGVIVFAAMFWSMFRHRKSRGVQPAKFHDNVKVEIAWTIIPFLILIALALPATFLLIDMEDTDDSDLTVLVTGSQWRWDYEYFDYDVRYRSNMATMREQVYGNLEKGQNYLLEVDRPLVIPTQRKVRFLITSDDVIHSWWVPEFAVKKDANPGYINEAWTRVEEPGIYRGQCAELCGRDHAFMPVVVIAMEPDDFESWITNEETRLAEQRAEEERLLEMQMDMSELMSLGESVYVAQCAACHQPNGRGVPGVFPALAGEGVSVDPNGIDEHIDVVVNGVRGSAMQAYRSQLSMRELAAVITYERNAWGNDTGDEIQAADIHNFIQGNNN</sequence>
<keyword evidence="3 17" id="KW-0813">Transport</keyword>
<keyword evidence="10 19" id="KW-1133">Transmembrane helix</keyword>
<evidence type="ECO:0000313" key="25">
    <source>
        <dbReference type="Proteomes" id="UP000249203"/>
    </source>
</evidence>
<evidence type="ECO:0000256" key="7">
    <source>
        <dbReference type="ARBA" id="ARBA00022723"/>
    </source>
</evidence>
<dbReference type="Gene3D" id="2.60.40.420">
    <property type="entry name" value="Cupredoxins - blue copper proteins"/>
    <property type="match status" value="1"/>
</dbReference>
<comment type="function">
    <text evidence="14 18">Subunits I and II form the functional core of the enzyme complex. Electrons originating in cytochrome c are transferred via heme a and Cu(A) to the binuclear center formed by heme a3 and Cu(B).</text>
</comment>
<dbReference type="NCBIfam" id="TIGR02866">
    <property type="entry name" value="CoxB"/>
    <property type="match status" value="1"/>
</dbReference>
<dbReference type="InterPro" id="IPR009056">
    <property type="entry name" value="Cyt_c-like_dom"/>
</dbReference>
<evidence type="ECO:0000256" key="8">
    <source>
        <dbReference type="ARBA" id="ARBA00022967"/>
    </source>
</evidence>
<dbReference type="Gene3D" id="1.10.287.90">
    <property type="match status" value="1"/>
</dbReference>
<comment type="similarity">
    <text evidence="2 17">Belongs to the cytochrome c oxidase subunit 2 family.</text>
</comment>
<keyword evidence="7 16" id="KW-0479">Metal-binding</keyword>
<evidence type="ECO:0000256" key="15">
    <source>
        <dbReference type="ARBA" id="ARBA00047816"/>
    </source>
</evidence>
<evidence type="ECO:0000259" key="22">
    <source>
        <dbReference type="PROSITE" id="PS50999"/>
    </source>
</evidence>
<dbReference type="PANTHER" id="PTHR22888:SF9">
    <property type="entry name" value="CYTOCHROME C OXIDASE SUBUNIT 2"/>
    <property type="match status" value="1"/>
</dbReference>
<comment type="catalytic activity">
    <reaction evidence="15 18">
        <text>4 Fe(II)-[cytochrome c] + O2 + 8 H(+)(in) = 4 Fe(III)-[cytochrome c] + 2 H2O + 4 H(+)(out)</text>
        <dbReference type="Rhea" id="RHEA:11436"/>
        <dbReference type="Rhea" id="RHEA-COMP:10350"/>
        <dbReference type="Rhea" id="RHEA-COMP:14399"/>
        <dbReference type="ChEBI" id="CHEBI:15377"/>
        <dbReference type="ChEBI" id="CHEBI:15378"/>
        <dbReference type="ChEBI" id="CHEBI:15379"/>
        <dbReference type="ChEBI" id="CHEBI:29033"/>
        <dbReference type="ChEBI" id="CHEBI:29034"/>
        <dbReference type="EC" id="7.1.1.9"/>
    </reaction>
</comment>
<dbReference type="InterPro" id="IPR045187">
    <property type="entry name" value="CcO_II"/>
</dbReference>
<keyword evidence="5 17" id="KW-0679">Respiratory chain</keyword>
<keyword evidence="4 16" id="KW-0349">Heme</keyword>
<evidence type="ECO:0000256" key="11">
    <source>
        <dbReference type="ARBA" id="ARBA00023004"/>
    </source>
</evidence>
<keyword evidence="12 18" id="KW-0186">Copper</keyword>
<dbReference type="PRINTS" id="PR01166">
    <property type="entry name" value="CYCOXIDASEII"/>
</dbReference>
<organism evidence="24 25">
    <name type="scientific">Aliidiomarina maris</name>
    <dbReference type="NCBI Taxonomy" id="531312"/>
    <lineage>
        <taxon>Bacteria</taxon>
        <taxon>Pseudomonadati</taxon>
        <taxon>Pseudomonadota</taxon>
        <taxon>Gammaproteobacteria</taxon>
        <taxon>Alteromonadales</taxon>
        <taxon>Idiomarinaceae</taxon>
        <taxon>Aliidiomarina</taxon>
    </lineage>
</organism>
<evidence type="ECO:0000256" key="10">
    <source>
        <dbReference type="ARBA" id="ARBA00022989"/>
    </source>
</evidence>
<dbReference type="GO" id="GO:0005886">
    <property type="term" value="C:plasma membrane"/>
    <property type="evidence" value="ECO:0007669"/>
    <property type="project" value="UniProtKB-SubCell"/>
</dbReference>
<dbReference type="GO" id="GO:0016491">
    <property type="term" value="F:oxidoreductase activity"/>
    <property type="evidence" value="ECO:0007669"/>
    <property type="project" value="InterPro"/>
</dbReference>
<dbReference type="PANTHER" id="PTHR22888">
    <property type="entry name" value="CYTOCHROME C OXIDASE, SUBUNIT II"/>
    <property type="match status" value="1"/>
</dbReference>
<reference evidence="24 25" key="1">
    <citation type="submission" date="2018-06" db="EMBL/GenBank/DDBJ databases">
        <title>Genomic Encyclopedia of Type Strains, Phase III (KMG-III): the genomes of soil and plant-associated and newly described type strains.</title>
        <authorList>
            <person name="Whitman W."/>
        </authorList>
    </citation>
    <scope>NUCLEOTIDE SEQUENCE [LARGE SCALE GENOMIC DNA]</scope>
    <source>
        <strain evidence="24 25">CGMCC 1.15366</strain>
    </source>
</reference>
<evidence type="ECO:0000256" key="5">
    <source>
        <dbReference type="ARBA" id="ARBA00022660"/>
    </source>
</evidence>
<evidence type="ECO:0000256" key="3">
    <source>
        <dbReference type="ARBA" id="ARBA00022448"/>
    </source>
</evidence>
<dbReference type="GO" id="GO:0042773">
    <property type="term" value="P:ATP synthesis coupled electron transport"/>
    <property type="evidence" value="ECO:0007669"/>
    <property type="project" value="TreeGrafter"/>
</dbReference>
<evidence type="ECO:0000259" key="21">
    <source>
        <dbReference type="PROSITE" id="PS50857"/>
    </source>
</evidence>
<dbReference type="PROSITE" id="PS51007">
    <property type="entry name" value="CYTC"/>
    <property type="match status" value="1"/>
</dbReference>
<evidence type="ECO:0000256" key="2">
    <source>
        <dbReference type="ARBA" id="ARBA00007866"/>
    </source>
</evidence>
<feature type="domain" description="Cytochrome oxidase subunit II transmembrane region profile" evidence="22">
    <location>
        <begin position="21"/>
        <end position="116"/>
    </location>
</feature>
<evidence type="ECO:0000256" key="16">
    <source>
        <dbReference type="PROSITE-ProRule" id="PRU00433"/>
    </source>
</evidence>
<feature type="chain" id="PRO_5016283908" description="Cytochrome c oxidase subunit 2" evidence="20">
    <location>
        <begin position="23"/>
        <end position="382"/>
    </location>
</feature>
<evidence type="ECO:0000256" key="4">
    <source>
        <dbReference type="ARBA" id="ARBA00022617"/>
    </source>
</evidence>
<dbReference type="EC" id="7.1.1.9" evidence="18"/>
<protein>
    <recommendedName>
        <fullName evidence="18">Cytochrome c oxidase subunit 2</fullName>
        <ecNumber evidence="18">7.1.1.9</ecNumber>
    </recommendedName>
</protein>
<evidence type="ECO:0000256" key="13">
    <source>
        <dbReference type="ARBA" id="ARBA00023136"/>
    </source>
</evidence>
<evidence type="ECO:0000256" key="12">
    <source>
        <dbReference type="ARBA" id="ARBA00023008"/>
    </source>
</evidence>
<feature type="domain" description="Cytochrome oxidase subunit II copper A binding" evidence="21">
    <location>
        <begin position="117"/>
        <end position="254"/>
    </location>
</feature>
<dbReference type="InterPro" id="IPR001505">
    <property type="entry name" value="Copper_CuA"/>
</dbReference>
<keyword evidence="8" id="KW-1278">Translocase</keyword>
<feature type="transmembrane region" description="Helical" evidence="19">
    <location>
        <begin position="88"/>
        <end position="110"/>
    </location>
</feature>
<accession>A0A327X1R0</accession>
<dbReference type="PROSITE" id="PS00078">
    <property type="entry name" value="COX2"/>
    <property type="match status" value="1"/>
</dbReference>
<feature type="transmembrane region" description="Helical" evidence="19">
    <location>
        <begin position="46"/>
        <end position="67"/>
    </location>
</feature>